<dbReference type="EnsemblMetazoa" id="G35162.3">
    <property type="protein sequence ID" value="G35162.3:cds"/>
    <property type="gene ID" value="G35162"/>
</dbReference>
<feature type="domain" description="NIPSNAP" evidence="2">
    <location>
        <begin position="33"/>
        <end position="126"/>
    </location>
</feature>
<dbReference type="GO" id="GO:0000423">
    <property type="term" value="P:mitophagy"/>
    <property type="evidence" value="ECO:0007669"/>
    <property type="project" value="UniProtKB-ARBA"/>
</dbReference>
<dbReference type="InterPro" id="IPR051557">
    <property type="entry name" value="NipSnap_domain"/>
</dbReference>
<dbReference type="GO" id="GO:0005739">
    <property type="term" value="C:mitochondrion"/>
    <property type="evidence" value="ECO:0007669"/>
    <property type="project" value="TreeGrafter"/>
</dbReference>
<dbReference type="PANTHER" id="PTHR21017:SF19">
    <property type="entry name" value="PROTEIN NIPSNAP HOMOLOG 3B"/>
    <property type="match status" value="1"/>
</dbReference>
<protein>
    <recommendedName>
        <fullName evidence="2">NIPSNAP domain-containing protein</fullName>
    </recommendedName>
</protein>
<keyword evidence="4" id="KW-1185">Reference proteome</keyword>
<dbReference type="InterPro" id="IPR012577">
    <property type="entry name" value="NIPSNAP"/>
</dbReference>
<reference evidence="3" key="1">
    <citation type="submission" date="2022-08" db="UniProtKB">
        <authorList>
            <consortium name="EnsemblMetazoa"/>
        </authorList>
    </citation>
    <scope>IDENTIFICATION</scope>
    <source>
        <strain evidence="3">05x7-T-G4-1.051#20</strain>
    </source>
</reference>
<evidence type="ECO:0000256" key="1">
    <source>
        <dbReference type="ARBA" id="ARBA00005291"/>
    </source>
</evidence>
<evidence type="ECO:0000259" key="2">
    <source>
        <dbReference type="Pfam" id="PF07978"/>
    </source>
</evidence>
<dbReference type="Proteomes" id="UP000005408">
    <property type="component" value="Unassembled WGS sequence"/>
</dbReference>
<proteinExistence type="inferred from homology"/>
<dbReference type="Gene3D" id="3.30.70.100">
    <property type="match status" value="1"/>
</dbReference>
<name>A0A8W8MUR6_MAGGI</name>
<dbReference type="InterPro" id="IPR011008">
    <property type="entry name" value="Dimeric_a/b-barrel"/>
</dbReference>
<accession>A0A8W8MUR6</accession>
<dbReference type="SUPFAM" id="SSF54909">
    <property type="entry name" value="Dimeric alpha+beta barrel"/>
    <property type="match status" value="2"/>
</dbReference>
<dbReference type="EnsemblMetazoa" id="G35162.4">
    <property type="protein sequence ID" value="G35162.4:cds"/>
    <property type="gene ID" value="G35162"/>
</dbReference>
<evidence type="ECO:0000313" key="4">
    <source>
        <dbReference type="Proteomes" id="UP000005408"/>
    </source>
</evidence>
<evidence type="ECO:0000313" key="3">
    <source>
        <dbReference type="EnsemblMetazoa" id="G35162.4:cds"/>
    </source>
</evidence>
<dbReference type="AlphaFoldDB" id="A0A8W8MUR6"/>
<organism evidence="3 4">
    <name type="scientific">Magallana gigas</name>
    <name type="common">Pacific oyster</name>
    <name type="synonym">Crassostrea gigas</name>
    <dbReference type="NCBI Taxonomy" id="29159"/>
    <lineage>
        <taxon>Eukaryota</taxon>
        <taxon>Metazoa</taxon>
        <taxon>Spiralia</taxon>
        <taxon>Lophotrochozoa</taxon>
        <taxon>Mollusca</taxon>
        <taxon>Bivalvia</taxon>
        <taxon>Autobranchia</taxon>
        <taxon>Pteriomorphia</taxon>
        <taxon>Ostreida</taxon>
        <taxon>Ostreoidea</taxon>
        <taxon>Ostreidae</taxon>
        <taxon>Magallana</taxon>
    </lineage>
</organism>
<comment type="similarity">
    <text evidence="1">Belongs to the NipSnap family.</text>
</comment>
<sequence>KMAANALLKNGKVIARSFAQASSIRSLHNDKVYELRTYSIKPKNFKEFYDLSVEHMHLRTNHSKLVGYWTSEIGGIFDMVHIWEYDNLQHRAKVRQAMTGDQEWSSKYISKVFPMMERLENVLLKLDSKSSLEQTNTGGVYEICCTEKPLKELPNTKGDGQLLGTFSTLIGSLNTSYQLWYHKSLDALVSSADLGTYGTHSTKSRLLLPTPWSPMK</sequence>
<dbReference type="Pfam" id="PF07978">
    <property type="entry name" value="NIPSNAP"/>
    <property type="match status" value="1"/>
</dbReference>
<dbReference type="PANTHER" id="PTHR21017">
    <property type="entry name" value="NIPSNAP-RELATED"/>
    <property type="match status" value="1"/>
</dbReference>